<evidence type="ECO:0000256" key="5">
    <source>
        <dbReference type="ARBA" id="ARBA00022806"/>
    </source>
</evidence>
<evidence type="ECO:0000313" key="12">
    <source>
        <dbReference type="Proteomes" id="UP000245959"/>
    </source>
</evidence>
<organism evidence="11 12">
    <name type="scientific">Victivallis vadensis</name>
    <dbReference type="NCBI Taxonomy" id="172901"/>
    <lineage>
        <taxon>Bacteria</taxon>
        <taxon>Pseudomonadati</taxon>
        <taxon>Lentisphaerota</taxon>
        <taxon>Lentisphaeria</taxon>
        <taxon>Victivallales</taxon>
        <taxon>Victivallaceae</taxon>
        <taxon>Victivallis</taxon>
    </lineage>
</organism>
<dbReference type="AlphaFoldDB" id="A0A2U1AHZ9"/>
<dbReference type="InterPro" id="IPR011335">
    <property type="entry name" value="Restrct_endonuc-II-like"/>
</dbReference>
<dbReference type="OrthoDB" id="9762834at2"/>
<dbReference type="InterPro" id="IPR041500">
    <property type="entry name" value="RecC_C"/>
</dbReference>
<protein>
    <submittedName>
        <fullName evidence="11">DNA helicase/exodeoxyribonuclease V gamma subunit</fullName>
    </submittedName>
</protein>
<sequence length="1095" mass="125250">MNFNLYSSNKLEDLAAIFRRMIFDRPGPDPFVPETVVVQTQGMATWLEQEMARDGSIMANFDMPFLQSFILKTMRQLLPREELEAFNRECRIFSPEVAAWRIFRLLGESAGRWPELDRYLTGSEPVRKRRQLAGRIADLFDQYQVYRGDLLEAWRRGEEPGRYVWQQQLYREIAKGFTGPYGWFRKFFERVPERDLWSRVPVRISVFGVGTMPPLYLNFLRHLSAITEVNLFYLNPCREFWDTYEKRFRDRLADKNSGVFENTDVENPLLTSLGAQGRSFFAQTLELPELARVRSAELFRSFVPEKSESLAYPGATMLQTIQEDILRMRRRGPDGDDVEVGRTRKIDYRRDRSIRVHSCHTIRRELEVLKDELIRLFDESNGAVQPRDVIVMAPDINAYEPYIRAVFNDETFEGRYGISDRSLRQESLIAETFLQLLRQASGRFEASEILSLLDTPALRQKFRIADAEMETLRELVGQSAIRWGYDAAARRRFCDFEFGEFSWRCGFDRLLLGFAMTAPEDQLVNGEYLPCGNAEGSDAELLGRFVSFVSSLAELGERTGNAHSAEAWAQLFHNAVDTFFRPDKESLPEITALRGTIDAFAAAARDGNCDEPLPLEAVTDQLSDSFSLVQNNMPFLRGGITFCSMVPLRSIPMQAVALLGLNEGEFPRRDIRLGFNIMSDRRLGDRSRQMEDRYLFLEALLAARRTLMLFYHGSDPLTLEERPPAVPLADLIDVLKASFRDFEVIRHSLQSFNFRYFDPANGAELRCYSPEYFRAARSLHGYLAGGAEPESRLPFTLRPEPLPPVLELAELERAFLNHPEYFLRNRVGLSFRTDRCTPEDKEPFTLDGLGSYQVRDRLLDWRLSSDEGPSGELAYRLMLAGGQLPLGSAGRNEFETARRQVAALTPEQYALLTERHAEPFAVETNGITVTGSMFLSPDGTTQLFVHGSGSSPKHLLRLRLRHLLLTVRNAGNIPARSLGFFIKDSVEVVELPEFEPDVAEAELGRLLELFRDGLSRPLPLAAYFSSACSAKDEPEAKRRAALAKFDPGPFDFPLDNLEGFHRCFRPEDFNDEAFLELVFRCADLIYPKQPQEVLQ</sequence>
<dbReference type="InterPro" id="IPR013986">
    <property type="entry name" value="DExx_box_DNA_helicase_dom_sf"/>
</dbReference>
<evidence type="ECO:0000256" key="1">
    <source>
        <dbReference type="ARBA" id="ARBA00022722"/>
    </source>
</evidence>
<dbReference type="Pfam" id="PF17946">
    <property type="entry name" value="RecC_C"/>
    <property type="match status" value="1"/>
</dbReference>
<dbReference type="Gene3D" id="1.10.10.990">
    <property type="match status" value="1"/>
</dbReference>
<name>A0A2U1AHZ9_9BACT</name>
<keyword evidence="8" id="KW-0238">DNA-binding</keyword>
<dbReference type="Proteomes" id="UP000245959">
    <property type="component" value="Unassembled WGS sequence"/>
</dbReference>
<keyword evidence="6" id="KW-0269">Exonuclease</keyword>
<dbReference type="RefSeq" id="WP_116885609.1">
    <property type="nucleotide sequence ID" value="NZ_CABMMC010000030.1"/>
</dbReference>
<dbReference type="GeneID" id="78296880"/>
<dbReference type="GO" id="GO:0009338">
    <property type="term" value="C:exodeoxyribonuclease V complex"/>
    <property type="evidence" value="ECO:0007669"/>
    <property type="project" value="InterPro"/>
</dbReference>
<dbReference type="GO" id="GO:0004386">
    <property type="term" value="F:helicase activity"/>
    <property type="evidence" value="ECO:0007669"/>
    <property type="project" value="UniProtKB-KW"/>
</dbReference>
<evidence type="ECO:0000256" key="7">
    <source>
        <dbReference type="ARBA" id="ARBA00022840"/>
    </source>
</evidence>
<dbReference type="NCBIfam" id="TIGR01450">
    <property type="entry name" value="recC"/>
    <property type="match status" value="1"/>
</dbReference>
<evidence type="ECO:0000259" key="10">
    <source>
        <dbReference type="Pfam" id="PF17946"/>
    </source>
</evidence>
<dbReference type="Gene3D" id="1.10.10.160">
    <property type="match status" value="1"/>
</dbReference>
<dbReference type="GO" id="GO:0005524">
    <property type="term" value="F:ATP binding"/>
    <property type="evidence" value="ECO:0007669"/>
    <property type="project" value="UniProtKB-KW"/>
</dbReference>
<dbReference type="GO" id="GO:0006281">
    <property type="term" value="P:DNA repair"/>
    <property type="evidence" value="ECO:0007669"/>
    <property type="project" value="UniProtKB-KW"/>
</dbReference>
<dbReference type="Gene3D" id="3.40.50.10930">
    <property type="match status" value="1"/>
</dbReference>
<evidence type="ECO:0000256" key="6">
    <source>
        <dbReference type="ARBA" id="ARBA00022839"/>
    </source>
</evidence>
<dbReference type="EMBL" id="QEKH01000038">
    <property type="protein sequence ID" value="PVY36011.1"/>
    <property type="molecule type" value="Genomic_DNA"/>
</dbReference>
<keyword evidence="2" id="KW-0547">Nucleotide-binding</keyword>
<evidence type="ECO:0000256" key="8">
    <source>
        <dbReference type="ARBA" id="ARBA00023125"/>
    </source>
</evidence>
<dbReference type="HAMAP" id="MF_01486">
    <property type="entry name" value="RecC"/>
    <property type="match status" value="1"/>
</dbReference>
<comment type="caution">
    <text evidence="11">The sequence shown here is derived from an EMBL/GenBank/DDBJ whole genome shotgun (WGS) entry which is preliminary data.</text>
</comment>
<dbReference type="PIRSF" id="PIRSF000980">
    <property type="entry name" value="RecC"/>
    <property type="match status" value="1"/>
</dbReference>
<dbReference type="GO" id="GO:0008854">
    <property type="term" value="F:exodeoxyribonuclease V activity"/>
    <property type="evidence" value="ECO:0007669"/>
    <property type="project" value="InterPro"/>
</dbReference>
<keyword evidence="1" id="KW-0540">Nuclease</keyword>
<gene>
    <name evidence="11" type="ORF">C8D82_13811</name>
</gene>
<dbReference type="PANTHER" id="PTHR30591">
    <property type="entry name" value="RECBCD ENZYME SUBUNIT RECC"/>
    <property type="match status" value="1"/>
</dbReference>
<keyword evidence="4" id="KW-0378">Hydrolase</keyword>
<dbReference type="Gene3D" id="3.40.50.300">
    <property type="entry name" value="P-loop containing nucleotide triphosphate hydrolases"/>
    <property type="match status" value="2"/>
</dbReference>
<proteinExistence type="inferred from homology"/>
<dbReference type="PANTHER" id="PTHR30591:SF1">
    <property type="entry name" value="RECBCD ENZYME SUBUNIT RECC"/>
    <property type="match status" value="1"/>
</dbReference>
<feature type="domain" description="RecC C-terminal" evidence="10">
    <location>
        <begin position="806"/>
        <end position="1029"/>
    </location>
</feature>
<accession>A0A2U1AHZ9</accession>
<evidence type="ECO:0000256" key="2">
    <source>
        <dbReference type="ARBA" id="ARBA00022741"/>
    </source>
</evidence>
<dbReference type="InterPro" id="IPR006697">
    <property type="entry name" value="RecC"/>
</dbReference>
<dbReference type="SUPFAM" id="SSF52540">
    <property type="entry name" value="P-loop containing nucleoside triphosphate hydrolases"/>
    <property type="match status" value="2"/>
</dbReference>
<evidence type="ECO:0000256" key="9">
    <source>
        <dbReference type="ARBA" id="ARBA00023204"/>
    </source>
</evidence>
<keyword evidence="3" id="KW-0227">DNA damage</keyword>
<dbReference type="Pfam" id="PF04257">
    <property type="entry name" value="Exonuc_V_gamma"/>
    <property type="match status" value="1"/>
</dbReference>
<evidence type="ECO:0000313" key="11">
    <source>
        <dbReference type="EMBL" id="PVY36011.1"/>
    </source>
</evidence>
<keyword evidence="5 11" id="KW-0347">Helicase</keyword>
<keyword evidence="12" id="KW-1185">Reference proteome</keyword>
<keyword evidence="7" id="KW-0067">ATP-binding</keyword>
<dbReference type="SUPFAM" id="SSF52980">
    <property type="entry name" value="Restriction endonuclease-like"/>
    <property type="match status" value="1"/>
</dbReference>
<keyword evidence="9" id="KW-0234">DNA repair</keyword>
<dbReference type="InterPro" id="IPR027417">
    <property type="entry name" value="P-loop_NTPase"/>
</dbReference>
<evidence type="ECO:0000256" key="4">
    <source>
        <dbReference type="ARBA" id="ARBA00022801"/>
    </source>
</evidence>
<reference evidence="11 12" key="1">
    <citation type="submission" date="2018-04" db="EMBL/GenBank/DDBJ databases">
        <title>Genomic Encyclopedia of Type Strains, Phase IV (KMG-IV): sequencing the most valuable type-strain genomes for metagenomic binning, comparative biology and taxonomic classification.</title>
        <authorList>
            <person name="Goeker M."/>
        </authorList>
    </citation>
    <scope>NUCLEOTIDE SEQUENCE [LARGE SCALE GENOMIC DNA]</scope>
    <source>
        <strain evidence="11 12">DSM 14823</strain>
    </source>
</reference>
<dbReference type="GO" id="GO:0006310">
    <property type="term" value="P:DNA recombination"/>
    <property type="evidence" value="ECO:0007669"/>
    <property type="project" value="TreeGrafter"/>
</dbReference>
<dbReference type="GO" id="GO:0003677">
    <property type="term" value="F:DNA binding"/>
    <property type="evidence" value="ECO:0007669"/>
    <property type="project" value="UniProtKB-KW"/>
</dbReference>
<evidence type="ECO:0000256" key="3">
    <source>
        <dbReference type="ARBA" id="ARBA00022763"/>
    </source>
</evidence>